<dbReference type="Proteomes" id="UP001162480">
    <property type="component" value="Chromosome 6"/>
</dbReference>
<reference evidence="1" key="1">
    <citation type="submission" date="2023-08" db="EMBL/GenBank/DDBJ databases">
        <authorList>
            <person name="Alioto T."/>
            <person name="Alioto T."/>
            <person name="Gomez Garrido J."/>
        </authorList>
    </citation>
    <scope>NUCLEOTIDE SEQUENCE</scope>
</reference>
<evidence type="ECO:0000313" key="2">
    <source>
        <dbReference type="Proteomes" id="UP001162480"/>
    </source>
</evidence>
<accession>A0AA36AX24</accession>
<sequence>MIIRNYREIFLLDLVEKVHKPPPYHLRTICCYFNAKGSNSDGDGGSDVCGSGGGDGNDCGRGGSDGDEGCGGGGRGGGGLRWYWRLSTNICDLQTVVLASNQHIHWNACK</sequence>
<protein>
    <submittedName>
        <fullName evidence="1">Uncharacterized protein</fullName>
    </submittedName>
</protein>
<keyword evidence="2" id="KW-1185">Reference proteome</keyword>
<evidence type="ECO:0000313" key="1">
    <source>
        <dbReference type="EMBL" id="CAI9723885.1"/>
    </source>
</evidence>
<name>A0AA36AX24_OCTVU</name>
<organism evidence="1 2">
    <name type="scientific">Octopus vulgaris</name>
    <name type="common">Common octopus</name>
    <dbReference type="NCBI Taxonomy" id="6645"/>
    <lineage>
        <taxon>Eukaryota</taxon>
        <taxon>Metazoa</taxon>
        <taxon>Spiralia</taxon>
        <taxon>Lophotrochozoa</taxon>
        <taxon>Mollusca</taxon>
        <taxon>Cephalopoda</taxon>
        <taxon>Coleoidea</taxon>
        <taxon>Octopodiformes</taxon>
        <taxon>Octopoda</taxon>
        <taxon>Incirrata</taxon>
        <taxon>Octopodidae</taxon>
        <taxon>Octopus</taxon>
    </lineage>
</organism>
<dbReference type="AlphaFoldDB" id="A0AA36AX24"/>
<gene>
    <name evidence="1" type="ORF">OCTVUL_1B024228</name>
</gene>
<dbReference type="EMBL" id="OX597819">
    <property type="protein sequence ID" value="CAI9723885.1"/>
    <property type="molecule type" value="Genomic_DNA"/>
</dbReference>
<proteinExistence type="predicted"/>